<dbReference type="GO" id="GO:0004180">
    <property type="term" value="F:carboxypeptidase activity"/>
    <property type="evidence" value="ECO:0007669"/>
    <property type="project" value="UniProtKB-ARBA"/>
</dbReference>
<evidence type="ECO:0000313" key="9">
    <source>
        <dbReference type="EMBL" id="QND80600.1"/>
    </source>
</evidence>
<feature type="active site" description="Proton donor/acceptor" evidence="7">
    <location>
        <position position="126"/>
    </location>
</feature>
<dbReference type="Pfam" id="PF03734">
    <property type="entry name" value="YkuD"/>
    <property type="match status" value="1"/>
</dbReference>
<dbReference type="PANTHER" id="PTHR36699:SF1">
    <property type="entry name" value="L,D-TRANSPEPTIDASE YAFK-RELATED"/>
    <property type="match status" value="1"/>
</dbReference>
<name>A0A7G9T8K1_PSEMX</name>
<keyword evidence="11" id="KW-1185">Reference proteome</keyword>
<evidence type="ECO:0000256" key="7">
    <source>
        <dbReference type="PROSITE-ProRule" id="PRU01373"/>
    </source>
</evidence>
<evidence type="ECO:0000256" key="6">
    <source>
        <dbReference type="ARBA" id="ARBA00023316"/>
    </source>
</evidence>
<dbReference type="AlphaFoldDB" id="A0A7G9T8K1"/>
<dbReference type="SUPFAM" id="SSF141523">
    <property type="entry name" value="L,D-transpeptidase catalytic domain-like"/>
    <property type="match status" value="1"/>
</dbReference>
<dbReference type="GO" id="GO:0008360">
    <property type="term" value="P:regulation of cell shape"/>
    <property type="evidence" value="ECO:0007669"/>
    <property type="project" value="UniProtKB-UniRule"/>
</dbReference>
<comment type="pathway">
    <text evidence="1 7">Cell wall biogenesis; peptidoglycan biosynthesis.</text>
</comment>
<dbReference type="Gene3D" id="2.40.440.10">
    <property type="entry name" value="L,D-transpeptidase catalytic domain-like"/>
    <property type="match status" value="1"/>
</dbReference>
<sequence>MRRWLPILLTTLGITAQAQAPREPPPPLLPAAQQADAIHVYKAQRRMDLLRGDQVIATYRIVLGGAPIGHKREQGDQRTPEGDYRITYRNARSRFHLSLRISYPNDTDRRQALARGVDPGGDIMIHGATPPGSRVDWTEGCIAVTNDEMDAIWQRVPVGTPIRIAP</sequence>
<dbReference type="PROSITE" id="PS52029">
    <property type="entry name" value="LD_TPASE"/>
    <property type="match status" value="1"/>
</dbReference>
<evidence type="ECO:0000256" key="3">
    <source>
        <dbReference type="ARBA" id="ARBA00022679"/>
    </source>
</evidence>
<accession>A0A7G9T8K1</accession>
<dbReference type="CDD" id="cd16913">
    <property type="entry name" value="YkuD_like"/>
    <property type="match status" value="1"/>
</dbReference>
<comment type="similarity">
    <text evidence="2">Belongs to the YkuD family.</text>
</comment>
<reference evidence="9 11" key="2">
    <citation type="submission" date="2020-08" db="EMBL/GenBank/DDBJ databases">
        <title>Streptomycin resistant and MDR strain, P. mexicana.</title>
        <authorList>
            <person name="Ganesh-kumar S."/>
            <person name="Zhe T."/>
            <person name="Yu Z."/>
            <person name="Min Y."/>
        </authorList>
    </citation>
    <scope>NUCLEOTIDE SEQUENCE [LARGE SCALE GENOMIC DNA]</scope>
    <source>
        <strain evidence="9 11">GTZY</strain>
    </source>
</reference>
<dbReference type="PANTHER" id="PTHR36699">
    <property type="entry name" value="LD-TRANSPEPTIDASE"/>
    <property type="match status" value="1"/>
</dbReference>
<dbReference type="EMBL" id="CP060028">
    <property type="protein sequence ID" value="QND80600.1"/>
    <property type="molecule type" value="Genomic_DNA"/>
</dbReference>
<dbReference type="UniPathway" id="UPA00219"/>
<keyword evidence="4 7" id="KW-0133">Cell shape</keyword>
<organism evidence="10 12">
    <name type="scientific">Pseudoxanthomonas mexicana</name>
    <dbReference type="NCBI Taxonomy" id="128785"/>
    <lineage>
        <taxon>Bacteria</taxon>
        <taxon>Pseudomonadati</taxon>
        <taxon>Pseudomonadota</taxon>
        <taxon>Gammaproteobacteria</taxon>
        <taxon>Lysobacterales</taxon>
        <taxon>Lysobacteraceae</taxon>
        <taxon>Pseudoxanthomonas</taxon>
    </lineage>
</organism>
<evidence type="ECO:0000256" key="4">
    <source>
        <dbReference type="ARBA" id="ARBA00022960"/>
    </source>
</evidence>
<evidence type="ECO:0000313" key="11">
    <source>
        <dbReference type="Proteomes" id="UP000515506"/>
    </source>
</evidence>
<evidence type="ECO:0000259" key="8">
    <source>
        <dbReference type="PROSITE" id="PS52029"/>
    </source>
</evidence>
<evidence type="ECO:0000256" key="5">
    <source>
        <dbReference type="ARBA" id="ARBA00022984"/>
    </source>
</evidence>
<dbReference type="EMBL" id="CP060731">
    <property type="protein sequence ID" value="QNN76426.1"/>
    <property type="molecule type" value="Genomic_DNA"/>
</dbReference>
<keyword evidence="6 7" id="KW-0961">Cell wall biogenesis/degradation</keyword>
<evidence type="ECO:0000313" key="10">
    <source>
        <dbReference type="EMBL" id="QNN76426.1"/>
    </source>
</evidence>
<dbReference type="Proteomes" id="UP000515506">
    <property type="component" value="Chromosome"/>
</dbReference>
<feature type="active site" description="Nucleophile" evidence="7">
    <location>
        <position position="141"/>
    </location>
</feature>
<dbReference type="GO" id="GO:0071555">
    <property type="term" value="P:cell wall organization"/>
    <property type="evidence" value="ECO:0007669"/>
    <property type="project" value="UniProtKB-UniRule"/>
</dbReference>
<dbReference type="InterPro" id="IPR005490">
    <property type="entry name" value="LD_TPept_cat_dom"/>
</dbReference>
<dbReference type="GO" id="GO:0009252">
    <property type="term" value="P:peptidoglycan biosynthetic process"/>
    <property type="evidence" value="ECO:0007669"/>
    <property type="project" value="UniProtKB-UniPathway"/>
</dbReference>
<keyword evidence="5 7" id="KW-0573">Peptidoglycan synthesis</keyword>
<evidence type="ECO:0000313" key="12">
    <source>
        <dbReference type="Proteomes" id="UP000515838"/>
    </source>
</evidence>
<dbReference type="Proteomes" id="UP000515838">
    <property type="component" value="Chromosome"/>
</dbReference>
<evidence type="ECO:0000256" key="1">
    <source>
        <dbReference type="ARBA" id="ARBA00004752"/>
    </source>
</evidence>
<dbReference type="GeneID" id="81471440"/>
<dbReference type="GO" id="GO:0016740">
    <property type="term" value="F:transferase activity"/>
    <property type="evidence" value="ECO:0007669"/>
    <property type="project" value="UniProtKB-KW"/>
</dbReference>
<feature type="domain" description="L,D-TPase catalytic" evidence="8">
    <location>
        <begin position="36"/>
        <end position="165"/>
    </location>
</feature>
<evidence type="ECO:0000256" key="2">
    <source>
        <dbReference type="ARBA" id="ARBA00005992"/>
    </source>
</evidence>
<gene>
    <name evidence="9" type="ORF">H4W19_01990</name>
    <name evidence="10" type="ORF">IAE60_10695</name>
</gene>
<dbReference type="RefSeq" id="WP_185895804.1">
    <property type="nucleotide sequence ID" value="NZ_CP060028.1"/>
</dbReference>
<reference evidence="10 12" key="1">
    <citation type="submission" date="2020-08" db="EMBL/GenBank/DDBJ databases">
        <title>Streptomycin Non-resistant strain, P. mexicana.</title>
        <authorList>
            <person name="Ganesh-Kumar S."/>
            <person name="Zhe T."/>
            <person name="Yu Z."/>
            <person name="Min Y."/>
        </authorList>
    </citation>
    <scope>NUCLEOTIDE SEQUENCE [LARGE SCALE GENOMIC DNA]</scope>
    <source>
        <strain evidence="10 12">GTZY2</strain>
    </source>
</reference>
<keyword evidence="3" id="KW-0808">Transferase</keyword>
<dbReference type="InterPro" id="IPR038063">
    <property type="entry name" value="Transpep_catalytic_dom"/>
</dbReference>
<protein>
    <submittedName>
        <fullName evidence="10">L,D-transpeptidase family protein</fullName>
    </submittedName>
</protein>
<proteinExistence type="inferred from homology"/>